<dbReference type="RefSeq" id="XP_014665837.1">
    <property type="nucleotide sequence ID" value="XM_014810351.1"/>
</dbReference>
<dbReference type="PANTHER" id="PTHR46406:SF1">
    <property type="entry name" value="NITRIC OXIDE-ASSOCIATED PROTEIN 1"/>
    <property type="match status" value="1"/>
</dbReference>
<evidence type="ECO:0000313" key="3">
    <source>
        <dbReference type="Proteomes" id="UP000695022"/>
    </source>
</evidence>
<evidence type="ECO:0000313" key="4">
    <source>
        <dbReference type="RefSeq" id="XP_014665837.1"/>
    </source>
</evidence>
<evidence type="ECO:0000256" key="1">
    <source>
        <dbReference type="SAM" id="MobiDB-lite"/>
    </source>
</evidence>
<proteinExistence type="predicted"/>
<dbReference type="PANTHER" id="PTHR46406">
    <property type="entry name" value="NITRIC OXIDE-ASSOCIATED PROTEIN 1"/>
    <property type="match status" value="1"/>
</dbReference>
<dbReference type="GeneID" id="106807863"/>
<dbReference type="InterPro" id="IPR006073">
    <property type="entry name" value="GTP-bd"/>
</dbReference>
<dbReference type="InterPro" id="IPR027417">
    <property type="entry name" value="P-loop_NTPase"/>
</dbReference>
<gene>
    <name evidence="4" type="primary">LOC106807863</name>
</gene>
<dbReference type="SUPFAM" id="SSF52540">
    <property type="entry name" value="P-loop containing nucleoside triphosphate hydrolases"/>
    <property type="match status" value="1"/>
</dbReference>
<feature type="compositionally biased region" description="Low complexity" evidence="1">
    <location>
        <begin position="185"/>
        <end position="197"/>
    </location>
</feature>
<dbReference type="CDD" id="cd01855">
    <property type="entry name" value="YqeH"/>
    <property type="match status" value="1"/>
</dbReference>
<reference evidence="4" key="1">
    <citation type="submission" date="2025-08" db="UniProtKB">
        <authorList>
            <consortium name="RefSeq"/>
        </authorList>
    </citation>
    <scope>IDENTIFICATION</scope>
</reference>
<accession>A0ABM1E0W6</accession>
<keyword evidence="3" id="KW-1185">Reference proteome</keyword>
<sequence length="725" mass="80421">MPVAVLSFARLVPRMCGRAVPRGNLLIASVFPARSIRACYHGDGGRRASPAARDAATLAAAVERQRERERLFADFTSAKRERSRLAKLRKLGFDARAVADGDDDTPALLPPAARAYLRLHATRFAQEYSDVVDGDGNPIASGDETEAEEVAPVYPFQRNVADVRAPVRREIKILRESTRRRPLSDADPSATSPSSSLVEEEEIVTVDEVDAIEFDAIRLDVLKERASEDRRYRDLLHTYRGTPDPAVPASELPCRGCGAHLHCQDTFLPGYLPSQKYKELVATGELSKSVCQRCEYMIRYDIALNVNVPQQDWFDVVARIKRERALVVLMLDVMDVPCCIPPNLQSLMGSKNKIVVVANKVDLLMKDKDGYLSRVTASVTQCLKDAGIDVKNNVEMVHLVSAKTGYGVEDFITKLQSLKKEKGDVYLLGATNVGKSSLFNALLQSDYCQSKASDLIHRATVSMWPGHIGRTFGAPEEEDVEGDGEDEGRELPWKNPFSYNVFTDGGDEPRIADGDAPVLNTQEQMFRGRWLYDTPGTILEDQIINKLTSKELLATLPKEIVVPRTFILWPERTLFLGGLARIDYLQGVKQALITVFASARLPVNVRFTVEADEWYAEALHAGKLQVPESNPARLKDFPAMQYKDLAPILGLGWEKSPCDIVLSSAGWASVTAGDMHECSFRVWTPGGSGIHVRRPAVLPYAVGLRGKRKHGTHAYAVRPIREINR</sequence>
<feature type="region of interest" description="Disordered" evidence="1">
    <location>
        <begin position="179"/>
        <end position="199"/>
    </location>
</feature>
<evidence type="ECO:0000259" key="2">
    <source>
        <dbReference type="Pfam" id="PF01926"/>
    </source>
</evidence>
<dbReference type="Proteomes" id="UP000695022">
    <property type="component" value="Unplaced"/>
</dbReference>
<dbReference type="InterPro" id="IPR052807">
    <property type="entry name" value="Mito_transl_resp_regulator"/>
</dbReference>
<organism evidence="3 4">
    <name type="scientific">Priapulus caudatus</name>
    <name type="common">Priapulid worm</name>
    <dbReference type="NCBI Taxonomy" id="37621"/>
    <lineage>
        <taxon>Eukaryota</taxon>
        <taxon>Metazoa</taxon>
        <taxon>Ecdysozoa</taxon>
        <taxon>Scalidophora</taxon>
        <taxon>Priapulida</taxon>
        <taxon>Priapulimorpha</taxon>
        <taxon>Priapulimorphida</taxon>
        <taxon>Priapulidae</taxon>
        <taxon>Priapulus</taxon>
    </lineage>
</organism>
<feature type="domain" description="G" evidence="2">
    <location>
        <begin position="425"/>
        <end position="453"/>
    </location>
</feature>
<dbReference type="Gene3D" id="3.40.50.300">
    <property type="entry name" value="P-loop containing nucleotide triphosphate hydrolases"/>
    <property type="match status" value="1"/>
</dbReference>
<name>A0ABM1E0W6_PRICU</name>
<protein>
    <submittedName>
        <fullName evidence="4">Nitric oxide-associated protein 1-like isoform X2</fullName>
    </submittedName>
</protein>
<dbReference type="Pfam" id="PF01926">
    <property type="entry name" value="MMR_HSR1"/>
    <property type="match status" value="1"/>
</dbReference>